<reference evidence="2 3" key="1">
    <citation type="submission" date="2019-09" db="EMBL/GenBank/DDBJ databases">
        <title>Draft genome of the ectomycorrhizal ascomycete Sphaerosporella brunnea.</title>
        <authorList>
            <consortium name="DOE Joint Genome Institute"/>
            <person name="Benucci G.M."/>
            <person name="Marozzi G."/>
            <person name="Antonielli L."/>
            <person name="Sanchez S."/>
            <person name="Marco P."/>
            <person name="Wang X."/>
            <person name="Falini L.B."/>
            <person name="Barry K."/>
            <person name="Haridas S."/>
            <person name="Lipzen A."/>
            <person name="Labutti K."/>
            <person name="Grigoriev I.V."/>
            <person name="Murat C."/>
            <person name="Martin F."/>
            <person name="Albertini E."/>
            <person name="Donnini D."/>
            <person name="Bonito G."/>
        </authorList>
    </citation>
    <scope>NUCLEOTIDE SEQUENCE [LARGE SCALE GENOMIC DNA]</scope>
    <source>
        <strain evidence="2 3">Sb_GMNB300</strain>
    </source>
</reference>
<feature type="region of interest" description="Disordered" evidence="1">
    <location>
        <begin position="265"/>
        <end position="287"/>
    </location>
</feature>
<dbReference type="AlphaFoldDB" id="A0A5J5ESP6"/>
<organism evidence="2 3">
    <name type="scientific">Sphaerosporella brunnea</name>
    <dbReference type="NCBI Taxonomy" id="1250544"/>
    <lineage>
        <taxon>Eukaryota</taxon>
        <taxon>Fungi</taxon>
        <taxon>Dikarya</taxon>
        <taxon>Ascomycota</taxon>
        <taxon>Pezizomycotina</taxon>
        <taxon>Pezizomycetes</taxon>
        <taxon>Pezizales</taxon>
        <taxon>Pyronemataceae</taxon>
        <taxon>Sphaerosporella</taxon>
    </lineage>
</organism>
<comment type="caution">
    <text evidence="2">The sequence shown here is derived from an EMBL/GenBank/DDBJ whole genome shotgun (WGS) entry which is preliminary data.</text>
</comment>
<evidence type="ECO:0000313" key="2">
    <source>
        <dbReference type="EMBL" id="KAA8902654.1"/>
    </source>
</evidence>
<evidence type="ECO:0000313" key="3">
    <source>
        <dbReference type="Proteomes" id="UP000326924"/>
    </source>
</evidence>
<evidence type="ECO:0000256" key="1">
    <source>
        <dbReference type="SAM" id="MobiDB-lite"/>
    </source>
</evidence>
<accession>A0A5J5ESP6</accession>
<dbReference type="EMBL" id="VXIS01000129">
    <property type="protein sequence ID" value="KAA8902654.1"/>
    <property type="molecule type" value="Genomic_DNA"/>
</dbReference>
<dbReference type="InParanoid" id="A0A5J5ESP6"/>
<dbReference type="Proteomes" id="UP000326924">
    <property type="component" value="Unassembled WGS sequence"/>
</dbReference>
<sequence length="287" mass="32329">MSSTESQRHPEASPDTERLIQQVIEQKFRGVSEPPSDEEQFSHAESAFGLVHHSTDSKEKHRRVFFCVRYGKPPKKMHQCEHGLVLQLTTPITVRGHAKIDYAMACPAGIQCTLMLQPIGFDLGLQFILGGLSTKKMPTVSKIRTSVVQILLTHWHRITSRQWLQGPGEILLASHSLKPEVFRESLSTDQAEQFAIRFGPVTKELQKEVTSTLAVQAAAVGFPPPLSKRVEELTRKKLEKASIRQPTAHEQAGLMREKISVRPRPYVDLGHPRSYSPNHPRLHGQYS</sequence>
<name>A0A5J5ESP6_9PEZI</name>
<protein>
    <submittedName>
        <fullName evidence="2">Uncharacterized protein</fullName>
    </submittedName>
</protein>
<keyword evidence="3" id="KW-1185">Reference proteome</keyword>
<gene>
    <name evidence="2" type="ORF">FN846DRAFT_891433</name>
</gene>
<proteinExistence type="predicted"/>